<keyword evidence="1" id="KW-1133">Transmembrane helix</keyword>
<sequence>MDTKKLTRLGLLTCLALIIFIVELRIPDIVPIPGVKLGLANIVTVYCIYNYRPGETAMMLYSRILLGALFSGNLMALWYSIAGGTLCFVGMVFLKKIIHEDNMWFLSIAGAVLHNIGQIAVAILVLKSTSVIAYLPFLMLSGCIAGAFTGLCAQMVCRRLKRSGKVS</sequence>
<feature type="transmembrane region" description="Helical" evidence="1">
    <location>
        <begin position="132"/>
        <end position="157"/>
    </location>
</feature>
<feature type="transmembrane region" description="Helical" evidence="1">
    <location>
        <begin position="6"/>
        <end position="22"/>
    </location>
</feature>
<evidence type="ECO:0000313" key="2">
    <source>
        <dbReference type="EMBL" id="ADU20878.1"/>
    </source>
</evidence>
<feature type="transmembrane region" description="Helical" evidence="1">
    <location>
        <begin position="104"/>
        <end position="126"/>
    </location>
</feature>
<dbReference type="PIRSF" id="PIRSF027391">
    <property type="entry name" value="Hpre_diP_synt_I"/>
    <property type="match status" value="1"/>
</dbReference>
<dbReference type="InterPro" id="IPR014535">
    <property type="entry name" value="Hpre_diP_synt_I"/>
</dbReference>
<keyword evidence="1" id="KW-0812">Transmembrane</keyword>
<dbReference type="RefSeq" id="WP_013497070.1">
    <property type="nucleotide sequence ID" value="NC_014833.1"/>
</dbReference>
<feature type="transmembrane region" description="Helical" evidence="1">
    <location>
        <begin position="64"/>
        <end position="92"/>
    </location>
</feature>
<gene>
    <name evidence="2" type="ordered locus">Rumal_0321</name>
</gene>
<accession>E6UDQ0</accession>
<evidence type="ECO:0000256" key="1">
    <source>
        <dbReference type="SAM" id="Phobius"/>
    </source>
</evidence>
<dbReference type="InterPro" id="IPR010898">
    <property type="entry name" value="Hpre_diP_synth_I"/>
</dbReference>
<feature type="transmembrane region" description="Helical" evidence="1">
    <location>
        <begin position="34"/>
        <end position="52"/>
    </location>
</feature>
<name>E6UDQ0_RUMA7</name>
<dbReference type="Pfam" id="PF07456">
    <property type="entry name" value="Hpre_diP_synt_I"/>
    <property type="match status" value="1"/>
</dbReference>
<evidence type="ECO:0000313" key="3">
    <source>
        <dbReference type="Proteomes" id="UP000006919"/>
    </source>
</evidence>
<dbReference type="eggNOG" id="COG4769">
    <property type="taxonomic scope" value="Bacteria"/>
</dbReference>
<proteinExistence type="predicted"/>
<dbReference type="EMBL" id="CP002403">
    <property type="protein sequence ID" value="ADU20878.1"/>
    <property type="molecule type" value="Genomic_DNA"/>
</dbReference>
<dbReference type="OrthoDB" id="9799095at2"/>
<dbReference type="Proteomes" id="UP000006919">
    <property type="component" value="Chromosome"/>
</dbReference>
<dbReference type="HOGENOM" id="CLU_108933_1_1_9"/>
<dbReference type="Gene3D" id="1.10.1760.20">
    <property type="match status" value="1"/>
</dbReference>
<keyword evidence="1" id="KW-0472">Membrane</keyword>
<protein>
    <submittedName>
        <fullName evidence="2">Heptaprenyl diphosphate synthase component I</fullName>
    </submittedName>
</protein>
<dbReference type="KEGG" id="ral:Rumal_0321"/>
<reference evidence="2 3" key="1">
    <citation type="journal article" date="2011" name="J. Bacteriol.">
        <title>Complete genome of the cellulolytic ruminal bacterium Ruminococcus albus 7.</title>
        <authorList>
            <person name="Suen G."/>
            <person name="Stevenson D.M."/>
            <person name="Bruce D.C."/>
            <person name="Chertkov O."/>
            <person name="Copeland A."/>
            <person name="Cheng J.F."/>
            <person name="Detter C."/>
            <person name="Detter J.C."/>
            <person name="Goodwin L.A."/>
            <person name="Han C.S."/>
            <person name="Hauser L.J."/>
            <person name="Ivanova N.N."/>
            <person name="Kyrpides N.C."/>
            <person name="Land M.L."/>
            <person name="Lapidus A."/>
            <person name="Lucas S."/>
            <person name="Ovchinnikova G."/>
            <person name="Pitluck S."/>
            <person name="Tapia R."/>
            <person name="Woyke T."/>
            <person name="Boyum J."/>
            <person name="Mead D."/>
            <person name="Weimer P.J."/>
        </authorList>
    </citation>
    <scope>NUCLEOTIDE SEQUENCE [LARGE SCALE GENOMIC DNA]</scope>
    <source>
        <strain evidence="3">ATCC 27210 / DSM 20455 / JCM 14654 / NCDO 2250 / 7</strain>
    </source>
</reference>
<dbReference type="AlphaFoldDB" id="E6UDQ0"/>
<organism evidence="2 3">
    <name type="scientific">Ruminococcus albus (strain ATCC 27210 / DSM 20455 / JCM 14654 / NCDO 2250 / 7)</name>
    <dbReference type="NCBI Taxonomy" id="697329"/>
    <lineage>
        <taxon>Bacteria</taxon>
        <taxon>Bacillati</taxon>
        <taxon>Bacillota</taxon>
        <taxon>Clostridia</taxon>
        <taxon>Eubacteriales</taxon>
        <taxon>Oscillospiraceae</taxon>
        <taxon>Ruminococcus</taxon>
    </lineage>
</organism>
<dbReference type="STRING" id="697329.Rumal_0321"/>